<keyword evidence="8 11" id="KW-1133">Transmembrane helix</keyword>
<dbReference type="EC" id="3.4.24.-" evidence="11"/>
<comment type="cofactor">
    <cofactor evidence="1 11">
        <name>Zn(2+)</name>
        <dbReference type="ChEBI" id="CHEBI:29105"/>
    </cofactor>
</comment>
<name>A0A8J8B0G1_9GAMM</name>
<sequence>MQTFFGSVWWLIVSLGLLVTFHEFGHFWVARRCGVRVLRFSVGFGRPLWKRVGRDGVEYVVAALPLGGYVRMLDEREGEVAPEERDFAFNRKPVWKRIAIVAAGPGANLVLCVALLWAMFAVGKPDYLPLVGRAEGIAAEAGFEPGDRILRIGQTPVPTWTDAGLALVTAAMDRRDVAVEVRAAAGGTAIRDLELSRIPEGVEERRQLSESGPVRQQLLLPATPRAIRADSPAARAGIEAGDRLLRIGDRDVRSWDEIGAAVQAQAADGQALEVEVERGGERRRLWLTPEWYEDDAGGARWILGLDPPQGEAAYDTTLEHGVVDALPAAVAETWRLTRETFGMLARMVDGRASLKNISGPISIAQYANSSAQLGLAWFLNFLALLSLSLAVMNLLPIPVLDGGHLLYYLIELIKGSPLSERAVMAGQYVGLALLAGLMGLAFYNDILRLVVS</sequence>
<dbReference type="CDD" id="cd23081">
    <property type="entry name" value="cpPDZ_EcRseP-like"/>
    <property type="match status" value="1"/>
</dbReference>
<dbReference type="GO" id="GO:0046872">
    <property type="term" value="F:metal ion binding"/>
    <property type="evidence" value="ECO:0007669"/>
    <property type="project" value="UniProtKB-KW"/>
</dbReference>
<comment type="subcellular location">
    <subcellularLocation>
        <location evidence="2">Membrane</location>
        <topology evidence="2">Multi-pass membrane protein</topology>
    </subcellularLocation>
</comment>
<dbReference type="InterPro" id="IPR008915">
    <property type="entry name" value="Peptidase_M50"/>
</dbReference>
<keyword evidence="9 11" id="KW-0482">Metalloprotease</keyword>
<dbReference type="InterPro" id="IPR004387">
    <property type="entry name" value="Pept_M50_Zn"/>
</dbReference>
<dbReference type="Pfam" id="PF02163">
    <property type="entry name" value="Peptidase_M50"/>
    <property type="match status" value="1"/>
</dbReference>
<feature type="domain" description="PDZ" evidence="12">
    <location>
        <begin position="114"/>
        <end position="185"/>
    </location>
</feature>
<dbReference type="SMART" id="SM00228">
    <property type="entry name" value="PDZ"/>
    <property type="match status" value="2"/>
</dbReference>
<feature type="transmembrane region" description="Helical" evidence="11">
    <location>
        <begin position="422"/>
        <end position="443"/>
    </location>
</feature>
<evidence type="ECO:0000256" key="9">
    <source>
        <dbReference type="ARBA" id="ARBA00023049"/>
    </source>
</evidence>
<keyword evidence="4" id="KW-0645">Protease</keyword>
<dbReference type="CDD" id="cd06163">
    <property type="entry name" value="S2P-M50_PDZ_RseP-like"/>
    <property type="match status" value="1"/>
</dbReference>
<evidence type="ECO:0000259" key="12">
    <source>
        <dbReference type="SMART" id="SM00228"/>
    </source>
</evidence>
<comment type="caution">
    <text evidence="13">The sequence shown here is derived from an EMBL/GenBank/DDBJ whole genome shotgun (WGS) entry which is preliminary data.</text>
</comment>
<feature type="domain" description="PDZ" evidence="12">
    <location>
        <begin position="198"/>
        <end position="280"/>
    </location>
</feature>
<keyword evidence="7 11" id="KW-0862">Zinc</keyword>
<dbReference type="PANTHER" id="PTHR42837">
    <property type="entry name" value="REGULATOR OF SIGMA-E PROTEASE RSEP"/>
    <property type="match status" value="1"/>
</dbReference>
<keyword evidence="10 11" id="KW-0472">Membrane</keyword>
<dbReference type="InterPro" id="IPR041489">
    <property type="entry name" value="PDZ_6"/>
</dbReference>
<evidence type="ECO:0000256" key="11">
    <source>
        <dbReference type="RuleBase" id="RU362031"/>
    </source>
</evidence>
<evidence type="ECO:0000256" key="1">
    <source>
        <dbReference type="ARBA" id="ARBA00001947"/>
    </source>
</evidence>
<dbReference type="Gene3D" id="2.30.42.10">
    <property type="match status" value="2"/>
</dbReference>
<keyword evidence="11" id="KW-0479">Metal-binding</keyword>
<dbReference type="EMBL" id="JAGQFT010000122">
    <property type="protein sequence ID" value="MBR0563348.1"/>
    <property type="molecule type" value="Genomic_DNA"/>
</dbReference>
<keyword evidence="5 11" id="KW-0812">Transmembrane</keyword>
<dbReference type="NCBIfam" id="TIGR00054">
    <property type="entry name" value="RIP metalloprotease RseP"/>
    <property type="match status" value="1"/>
</dbReference>
<evidence type="ECO:0000256" key="4">
    <source>
        <dbReference type="ARBA" id="ARBA00022670"/>
    </source>
</evidence>
<dbReference type="InterPro" id="IPR036034">
    <property type="entry name" value="PDZ_sf"/>
</dbReference>
<accession>A0A8J8B0G1</accession>
<evidence type="ECO:0000313" key="13">
    <source>
        <dbReference type="EMBL" id="MBR0563348.1"/>
    </source>
</evidence>
<feature type="transmembrane region" description="Helical" evidence="11">
    <location>
        <begin position="377"/>
        <end position="410"/>
    </location>
</feature>
<dbReference type="GO" id="GO:0004222">
    <property type="term" value="F:metalloendopeptidase activity"/>
    <property type="evidence" value="ECO:0007669"/>
    <property type="project" value="InterPro"/>
</dbReference>
<evidence type="ECO:0000256" key="7">
    <source>
        <dbReference type="ARBA" id="ARBA00022833"/>
    </source>
</evidence>
<evidence type="ECO:0000256" key="6">
    <source>
        <dbReference type="ARBA" id="ARBA00022801"/>
    </source>
</evidence>
<evidence type="ECO:0000256" key="2">
    <source>
        <dbReference type="ARBA" id="ARBA00004141"/>
    </source>
</evidence>
<evidence type="ECO:0000256" key="3">
    <source>
        <dbReference type="ARBA" id="ARBA00007931"/>
    </source>
</evidence>
<feature type="transmembrane region" description="Helical" evidence="11">
    <location>
        <begin position="98"/>
        <end position="120"/>
    </location>
</feature>
<evidence type="ECO:0000256" key="8">
    <source>
        <dbReference type="ARBA" id="ARBA00022989"/>
    </source>
</evidence>
<evidence type="ECO:0000256" key="5">
    <source>
        <dbReference type="ARBA" id="ARBA00022692"/>
    </source>
</evidence>
<dbReference type="GO" id="GO:0006508">
    <property type="term" value="P:proteolysis"/>
    <property type="evidence" value="ECO:0007669"/>
    <property type="project" value="UniProtKB-KW"/>
</dbReference>
<dbReference type="SUPFAM" id="SSF50156">
    <property type="entry name" value="PDZ domain-like"/>
    <property type="match status" value="2"/>
</dbReference>
<dbReference type="Pfam" id="PF17820">
    <property type="entry name" value="PDZ_6"/>
    <property type="match status" value="1"/>
</dbReference>
<keyword evidence="6 11" id="KW-0378">Hydrolase</keyword>
<dbReference type="AlphaFoldDB" id="A0A8J8B0G1"/>
<feature type="transmembrane region" description="Helical" evidence="11">
    <location>
        <begin position="6"/>
        <end position="29"/>
    </location>
</feature>
<dbReference type="GO" id="GO:0016020">
    <property type="term" value="C:membrane"/>
    <property type="evidence" value="ECO:0007669"/>
    <property type="project" value="UniProtKB-SubCell"/>
</dbReference>
<reference evidence="13" key="1">
    <citation type="submission" date="2021-04" db="EMBL/GenBank/DDBJ databases">
        <authorList>
            <person name="Karlyshev A.V."/>
        </authorList>
    </citation>
    <scope>NUCLEOTIDE SEQUENCE</scope>
    <source>
        <strain evidence="13">LMG 29479</strain>
    </source>
</reference>
<evidence type="ECO:0000256" key="10">
    <source>
        <dbReference type="ARBA" id="ARBA00023136"/>
    </source>
</evidence>
<organism evidence="13">
    <name type="scientific">Coralloluteibacterium stylophorae</name>
    <dbReference type="NCBI Taxonomy" id="1776034"/>
    <lineage>
        <taxon>Bacteria</taxon>
        <taxon>Pseudomonadati</taxon>
        <taxon>Pseudomonadota</taxon>
        <taxon>Gammaproteobacteria</taxon>
        <taxon>Lysobacterales</taxon>
        <taxon>Lysobacteraceae</taxon>
        <taxon>Coralloluteibacterium</taxon>
    </lineage>
</organism>
<comment type="similarity">
    <text evidence="3 11">Belongs to the peptidase M50B family.</text>
</comment>
<gene>
    <name evidence="13" type="primary">rseP</name>
    <name evidence="13" type="ORF">KB893_12620</name>
</gene>
<dbReference type="PANTHER" id="PTHR42837:SF2">
    <property type="entry name" value="MEMBRANE METALLOPROTEASE ARASP2, CHLOROPLASTIC-RELATED"/>
    <property type="match status" value="1"/>
</dbReference>
<dbReference type="InterPro" id="IPR001478">
    <property type="entry name" value="PDZ"/>
</dbReference>
<proteinExistence type="inferred from homology"/>
<protein>
    <recommendedName>
        <fullName evidence="11">Zinc metalloprotease</fullName>
        <ecNumber evidence="11">3.4.24.-</ecNumber>
    </recommendedName>
</protein>